<organism evidence="1 2">
    <name type="scientific">Candidatus Desulfatibia vada</name>
    <dbReference type="NCBI Taxonomy" id="2841696"/>
    <lineage>
        <taxon>Bacteria</taxon>
        <taxon>Pseudomonadati</taxon>
        <taxon>Thermodesulfobacteriota</taxon>
        <taxon>Desulfobacteria</taxon>
        <taxon>Desulfobacterales</taxon>
        <taxon>Desulfobacterales incertae sedis</taxon>
        <taxon>Candidatus Desulfatibia</taxon>
    </lineage>
</organism>
<sequence length="70" mass="8257">MGFIRQQQERLAVRFLQWQYQKVNLPAPGLPELERQAHKIVKEAHQIARDRGRNVLVIIKELIADLKNRS</sequence>
<proteinExistence type="predicted"/>
<evidence type="ECO:0000313" key="1">
    <source>
        <dbReference type="EMBL" id="MBC8434308.1"/>
    </source>
</evidence>
<evidence type="ECO:0000313" key="2">
    <source>
        <dbReference type="Proteomes" id="UP000605201"/>
    </source>
</evidence>
<reference evidence="1 2" key="1">
    <citation type="submission" date="2020-08" db="EMBL/GenBank/DDBJ databases">
        <title>Bridging the membrane lipid divide: bacteria of the FCB group superphylum have the potential to synthesize archaeal ether lipids.</title>
        <authorList>
            <person name="Villanueva L."/>
            <person name="Von Meijenfeldt F.A.B."/>
            <person name="Westbye A.B."/>
            <person name="Yadav S."/>
            <person name="Hopmans E.C."/>
            <person name="Dutilh B.E."/>
            <person name="Sinninghe Damste J.S."/>
        </authorList>
    </citation>
    <scope>NUCLEOTIDE SEQUENCE [LARGE SCALE GENOMIC DNA]</scope>
    <source>
        <strain evidence="1">NIOZ-UU17</strain>
    </source>
</reference>
<protein>
    <submittedName>
        <fullName evidence="1">Uncharacterized protein</fullName>
    </submittedName>
</protein>
<dbReference type="Proteomes" id="UP000605201">
    <property type="component" value="Unassembled WGS sequence"/>
</dbReference>
<dbReference type="AlphaFoldDB" id="A0A8J6NWY9"/>
<comment type="caution">
    <text evidence="1">The sequence shown here is derived from an EMBL/GenBank/DDBJ whole genome shotgun (WGS) entry which is preliminary data.</text>
</comment>
<accession>A0A8J6NWY9</accession>
<gene>
    <name evidence="1" type="ORF">H8D96_20560</name>
</gene>
<name>A0A8J6NWY9_9BACT</name>
<dbReference type="EMBL" id="JACNIG010000412">
    <property type="protein sequence ID" value="MBC8434308.1"/>
    <property type="molecule type" value="Genomic_DNA"/>
</dbReference>